<evidence type="ECO:0000256" key="4">
    <source>
        <dbReference type="ARBA" id="ARBA00022753"/>
    </source>
</evidence>
<dbReference type="Pfam" id="PF09454">
    <property type="entry name" value="Vps23_core"/>
    <property type="match status" value="1"/>
</dbReference>
<evidence type="ECO:0000256" key="8">
    <source>
        <dbReference type="SAM" id="Coils"/>
    </source>
</evidence>
<proteinExistence type="inferred from homology"/>
<evidence type="ECO:0000313" key="13">
    <source>
        <dbReference type="Proteomes" id="UP001634393"/>
    </source>
</evidence>
<keyword evidence="6 8" id="KW-0175">Coiled coil</keyword>
<protein>
    <submittedName>
        <fullName evidence="12">Uncharacterized protein</fullName>
    </submittedName>
</protein>
<dbReference type="GO" id="GO:0005768">
    <property type="term" value="C:endosome"/>
    <property type="evidence" value="ECO:0007669"/>
    <property type="project" value="UniProtKB-SubCell"/>
</dbReference>
<dbReference type="SUPFAM" id="SSF54495">
    <property type="entry name" value="UBC-like"/>
    <property type="match status" value="1"/>
</dbReference>
<keyword evidence="4" id="KW-0967">Endosome</keyword>
<evidence type="ECO:0000256" key="1">
    <source>
        <dbReference type="ARBA" id="ARBA00004177"/>
    </source>
</evidence>
<sequence length="401" mass="44744">MSQYIQQFLNSVLSQGGPSAPPYAEQTKWHIRQHLLQLIETYTSLQPKTAVFTHNDGRAVNLLQAEGTVPMSFQGVTYNIPVIIWLMESYPHHAPLVFVNPTRDMIIKRPHSFVSPNGVVSIPYLQNWVFPGSNLVELVRNLSHYFARDPPLYSQRKSPNPNPNPSLNSGYESVNSSVGSTTAARPAIPPGVYSPTPTPTPPYGYGSASGRITDDATEVFKKNAINKLVESFNGDIREMRKAREGEMEGLFSAQTVLRKRDEELKNGLKEMQDEKEALEQQLQMVLMNSDVMEGWLRENEGKLGSKDAGSVNVDEAFEPCDALSKQLMDCTSSDLAVEDTIYALDKAVQEGAVPFDQYLRSVRLLSREQFFHRATGSKVRAIQMQAQVASMASRVPPQYAF</sequence>
<feature type="region of interest" description="Disordered" evidence="9">
    <location>
        <begin position="153"/>
        <end position="209"/>
    </location>
</feature>
<keyword evidence="13" id="KW-1185">Reference proteome</keyword>
<accession>A0ABD3TMY5</accession>
<feature type="domain" description="UEV" evidence="11">
    <location>
        <begin position="12"/>
        <end position="156"/>
    </location>
</feature>
<evidence type="ECO:0000256" key="5">
    <source>
        <dbReference type="ARBA" id="ARBA00022927"/>
    </source>
</evidence>
<name>A0ABD3TMY5_9LAMI</name>
<gene>
    <name evidence="12" type="ORF">ACJIZ3_023022</name>
</gene>
<dbReference type="InterPro" id="IPR016135">
    <property type="entry name" value="UBQ-conjugating_enzyme/RWD"/>
</dbReference>
<dbReference type="InterPro" id="IPR052070">
    <property type="entry name" value="ESCRT-I_UEV_domain"/>
</dbReference>
<evidence type="ECO:0000256" key="7">
    <source>
        <dbReference type="PROSITE-ProRule" id="PRU00644"/>
    </source>
</evidence>
<keyword evidence="5 7" id="KW-0653">Protein transport</keyword>
<dbReference type="GO" id="GO:0015031">
    <property type="term" value="P:protein transport"/>
    <property type="evidence" value="ECO:0007669"/>
    <property type="project" value="UniProtKB-UniRule"/>
</dbReference>
<dbReference type="PROSITE" id="PS51312">
    <property type="entry name" value="SB"/>
    <property type="match status" value="1"/>
</dbReference>
<evidence type="ECO:0000259" key="10">
    <source>
        <dbReference type="PROSITE" id="PS51312"/>
    </source>
</evidence>
<dbReference type="Pfam" id="PF05743">
    <property type="entry name" value="UEV"/>
    <property type="match status" value="1"/>
</dbReference>
<dbReference type="CDD" id="cd11685">
    <property type="entry name" value="UEV_TSG101-like"/>
    <property type="match status" value="1"/>
</dbReference>
<dbReference type="Proteomes" id="UP001634393">
    <property type="component" value="Unassembled WGS sequence"/>
</dbReference>
<reference evidence="12 13" key="1">
    <citation type="submission" date="2024-12" db="EMBL/GenBank/DDBJ databases">
        <title>The unique morphological basis and parallel evolutionary history of personate flowers in Penstemon.</title>
        <authorList>
            <person name="Depatie T.H."/>
            <person name="Wessinger C.A."/>
        </authorList>
    </citation>
    <scope>NUCLEOTIDE SEQUENCE [LARGE SCALE GENOMIC DNA]</scope>
    <source>
        <strain evidence="12">WTNN_2</strain>
        <tissue evidence="12">Leaf</tissue>
    </source>
</reference>
<dbReference type="PANTHER" id="PTHR23306">
    <property type="entry name" value="TUMOR SUSCEPTIBILITY GENE 101 PROTEIN-RELATED"/>
    <property type="match status" value="1"/>
</dbReference>
<evidence type="ECO:0000256" key="2">
    <source>
        <dbReference type="ARBA" id="ARBA00009594"/>
    </source>
</evidence>
<keyword evidence="3 7" id="KW-0813">Transport</keyword>
<comment type="caution">
    <text evidence="12">The sequence shown here is derived from an EMBL/GenBank/DDBJ whole genome shotgun (WGS) entry which is preliminary data.</text>
</comment>
<evidence type="ECO:0000256" key="3">
    <source>
        <dbReference type="ARBA" id="ARBA00022448"/>
    </source>
</evidence>
<feature type="domain" description="SB" evidence="10">
    <location>
        <begin position="321"/>
        <end position="389"/>
    </location>
</feature>
<dbReference type="EMBL" id="JBJXBP010000003">
    <property type="protein sequence ID" value="KAL3838431.1"/>
    <property type="molecule type" value="Genomic_DNA"/>
</dbReference>
<dbReference type="PROSITE" id="PS51322">
    <property type="entry name" value="UEV"/>
    <property type="match status" value="1"/>
</dbReference>
<evidence type="ECO:0000313" key="12">
    <source>
        <dbReference type="EMBL" id="KAL3838431.1"/>
    </source>
</evidence>
<comment type="subcellular location">
    <subcellularLocation>
        <location evidence="1">Endosome</location>
    </subcellularLocation>
</comment>
<evidence type="ECO:0000259" key="11">
    <source>
        <dbReference type="PROSITE" id="PS51322"/>
    </source>
</evidence>
<dbReference type="AlphaFoldDB" id="A0ABD3TMY5"/>
<comment type="similarity">
    <text evidence="2">Belongs to the ubiquitin-conjugating enzyme family. UEV subfamily.</text>
</comment>
<dbReference type="Gene3D" id="3.10.110.10">
    <property type="entry name" value="Ubiquitin Conjugating Enzyme"/>
    <property type="match status" value="1"/>
</dbReference>
<dbReference type="PANTHER" id="PTHR23306:SF3">
    <property type="entry name" value="TUMOR SUPPRESSOR PROTEIN 101"/>
    <property type="match status" value="1"/>
</dbReference>
<evidence type="ECO:0000256" key="6">
    <source>
        <dbReference type="ARBA" id="ARBA00023054"/>
    </source>
</evidence>
<dbReference type="InterPro" id="IPR008883">
    <property type="entry name" value="UEV_N"/>
</dbReference>
<evidence type="ECO:0000256" key="9">
    <source>
        <dbReference type="SAM" id="MobiDB-lite"/>
    </source>
</evidence>
<dbReference type="Gene3D" id="6.10.140.820">
    <property type="match status" value="1"/>
</dbReference>
<organism evidence="12 13">
    <name type="scientific">Penstemon smallii</name>
    <dbReference type="NCBI Taxonomy" id="265156"/>
    <lineage>
        <taxon>Eukaryota</taxon>
        <taxon>Viridiplantae</taxon>
        <taxon>Streptophyta</taxon>
        <taxon>Embryophyta</taxon>
        <taxon>Tracheophyta</taxon>
        <taxon>Spermatophyta</taxon>
        <taxon>Magnoliopsida</taxon>
        <taxon>eudicotyledons</taxon>
        <taxon>Gunneridae</taxon>
        <taxon>Pentapetalae</taxon>
        <taxon>asterids</taxon>
        <taxon>lamiids</taxon>
        <taxon>Lamiales</taxon>
        <taxon>Plantaginaceae</taxon>
        <taxon>Cheloneae</taxon>
        <taxon>Penstemon</taxon>
    </lineage>
</organism>
<dbReference type="InterPro" id="IPR037202">
    <property type="entry name" value="ESCRT_assembly_dom"/>
</dbReference>
<dbReference type="InterPro" id="IPR017916">
    <property type="entry name" value="SB_dom"/>
</dbReference>
<dbReference type="SUPFAM" id="SSF140111">
    <property type="entry name" value="Endosomal sorting complex assembly domain"/>
    <property type="match status" value="1"/>
</dbReference>
<feature type="compositionally biased region" description="Polar residues" evidence="9">
    <location>
        <begin position="170"/>
        <end position="183"/>
    </location>
</feature>
<feature type="coiled-coil region" evidence="8">
    <location>
        <begin position="261"/>
        <end position="288"/>
    </location>
</feature>